<proteinExistence type="predicted"/>
<keyword evidence="1" id="KW-0547">Nucleotide-binding</keyword>
<keyword evidence="1" id="KW-0067">ATP-binding</keyword>
<keyword evidence="2" id="KW-1185">Reference proteome</keyword>
<dbReference type="EMBL" id="CP068393">
    <property type="protein sequence ID" value="QUC65965.1"/>
    <property type="molecule type" value="Genomic_DNA"/>
</dbReference>
<protein>
    <submittedName>
        <fullName evidence="1">ABC transporter ATP-binding protein</fullName>
    </submittedName>
</protein>
<evidence type="ECO:0000313" key="2">
    <source>
        <dbReference type="Proteomes" id="UP000682782"/>
    </source>
</evidence>
<accession>A0AC61MUJ4</accession>
<organism evidence="1 2">
    <name type="scientific">Aristaeella hokkaidonensis</name>
    <dbReference type="NCBI Taxonomy" id="3046382"/>
    <lineage>
        <taxon>Bacteria</taxon>
        <taxon>Bacillati</taxon>
        <taxon>Bacillota</taxon>
        <taxon>Clostridia</taxon>
        <taxon>Eubacteriales</taxon>
        <taxon>Aristaeellaceae</taxon>
        <taxon>Aristaeella</taxon>
    </lineage>
</organism>
<reference evidence="1" key="1">
    <citation type="submission" date="2021-01" db="EMBL/GenBank/DDBJ databases">
        <title>Complete genome sequence of Clostridiales bacterium R-7.</title>
        <authorList>
            <person name="Mahoney-Kurpe S.C."/>
            <person name="Palevich N."/>
            <person name="Koike S."/>
            <person name="Moon C.D."/>
            <person name="Attwood G.T."/>
        </authorList>
    </citation>
    <scope>NUCLEOTIDE SEQUENCE</scope>
    <source>
        <strain evidence="1">R-7</strain>
    </source>
</reference>
<gene>
    <name evidence="1" type="ORF">JYE49_08750</name>
</gene>
<evidence type="ECO:0000313" key="1">
    <source>
        <dbReference type="EMBL" id="QUC65965.1"/>
    </source>
</evidence>
<name>A0AC61MUJ4_9FIRM</name>
<sequence>MIQCTGIEKSYTEKKVLSGISFDIPDGQIFGLLGPSGAGKTTLIKILTGQLAFDEGSAMILQKNVRRLSGEDKKKIGIMMDQFGVYERLSCYDNLKVFADIYGTPKEKIMETLKLVGLEDSAKKPASALSKGMRVRLQLARVFMVSPEIIFLDEPTTGLDPMTMKQIHKIILDKKKHGCTIFLTTHNMEEAAKLCDTVALLNEGVIVDSGAPDEICRRFNHQKRIVLHLNTGEDMELPHSKESAEKISKLLEEERVETIHSSEPTLETVFLELTGRKLEEE</sequence>
<dbReference type="Proteomes" id="UP000682782">
    <property type="component" value="Chromosome"/>
</dbReference>